<keyword evidence="1" id="KW-0460">Magnesium</keyword>
<dbReference type="InterPro" id="IPR005502">
    <property type="entry name" value="Ribosyl_crysJ1"/>
</dbReference>
<dbReference type="STRING" id="471853.Bcav_1473"/>
<evidence type="ECO:0000313" key="3">
    <source>
        <dbReference type="Proteomes" id="UP000007962"/>
    </source>
</evidence>
<dbReference type="HOGENOM" id="CLU_024566_0_0_11"/>
<keyword evidence="1" id="KW-0479">Metal-binding</keyword>
<dbReference type="Pfam" id="PF03747">
    <property type="entry name" value="ADP_ribosyl_GH"/>
    <property type="match status" value="1"/>
</dbReference>
<dbReference type="EMBL" id="CP001618">
    <property type="protein sequence ID" value="ACQ79731.1"/>
    <property type="molecule type" value="Genomic_DNA"/>
</dbReference>
<feature type="binding site" evidence="1">
    <location>
        <position position="284"/>
    </location>
    <ligand>
        <name>Mg(2+)</name>
        <dbReference type="ChEBI" id="CHEBI:18420"/>
        <label>1</label>
    </ligand>
</feature>
<feature type="binding site" evidence="1">
    <location>
        <position position="72"/>
    </location>
    <ligand>
        <name>Mg(2+)</name>
        <dbReference type="ChEBI" id="CHEBI:18420"/>
        <label>1</label>
    </ligand>
</feature>
<dbReference type="RefSeq" id="WP_015881971.1">
    <property type="nucleotide sequence ID" value="NC_012669.1"/>
</dbReference>
<dbReference type="OrthoDB" id="2822542at2"/>
<protein>
    <submittedName>
        <fullName evidence="2">ADP-ribosylation/Crystallin J1</fullName>
    </submittedName>
</protein>
<feature type="binding site" evidence="1">
    <location>
        <position position="74"/>
    </location>
    <ligand>
        <name>Mg(2+)</name>
        <dbReference type="ChEBI" id="CHEBI:18420"/>
        <label>1</label>
    </ligand>
</feature>
<feature type="binding site" evidence="1">
    <location>
        <position position="285"/>
    </location>
    <ligand>
        <name>Mg(2+)</name>
        <dbReference type="ChEBI" id="CHEBI:18420"/>
        <label>1</label>
    </ligand>
</feature>
<comment type="cofactor">
    <cofactor evidence="1">
        <name>Mg(2+)</name>
        <dbReference type="ChEBI" id="CHEBI:18420"/>
    </cofactor>
    <text evidence="1">Binds 2 magnesium ions per subunit.</text>
</comment>
<dbReference type="AlphaFoldDB" id="C5C2P5"/>
<dbReference type="KEGG" id="bcv:Bcav_1473"/>
<sequence length="359" mass="36020">MSAVAAPVSRARGALLGLAVGDAVGFPSLYHRGIRAGGRRAWSMGVTADEQRVTRFGTPFSMRGGFAPWAPTDDAEAAAVGALLVLGLGDDDRGPAARWAALMSQEAWGSVAERGALANLANGLVPPASGTDNPHAEDDSAVPRVVPAGIRHAGDPDAAAALAVVLAEVTNGRDGVWAASAVAAAVAVAVGGGGMSEAVAAGAARMEPDSWIRRNLDRARVVVARHQDLPTALPELVEEVAPATYSHGSIAPETVPLAFVIAEACEGDVLGAVTLAAAVHRQADSMPAIVGALVGAVAGAEAIPTTWRERVDELAGTCVPAVGGQRLTELADRLAASWPAVPDGGGAAALAPAHVASDS</sequence>
<dbReference type="GO" id="GO:0046872">
    <property type="term" value="F:metal ion binding"/>
    <property type="evidence" value="ECO:0007669"/>
    <property type="project" value="UniProtKB-KW"/>
</dbReference>
<organism evidence="2 3">
    <name type="scientific">Beutenbergia cavernae (strain ATCC BAA-8 / DSM 12333 / CCUG 43141 / JCM 11478 / NBRC 16432 / NCIMB 13614 / HKI 0122)</name>
    <dbReference type="NCBI Taxonomy" id="471853"/>
    <lineage>
        <taxon>Bacteria</taxon>
        <taxon>Bacillati</taxon>
        <taxon>Actinomycetota</taxon>
        <taxon>Actinomycetes</taxon>
        <taxon>Micrococcales</taxon>
        <taxon>Beutenbergiaceae</taxon>
        <taxon>Beutenbergia</taxon>
    </lineage>
</organism>
<gene>
    <name evidence="2" type="ordered locus">Bcav_1473</name>
</gene>
<proteinExistence type="predicted"/>
<dbReference type="Gene3D" id="1.10.4080.10">
    <property type="entry name" value="ADP-ribosylation/Crystallin J1"/>
    <property type="match status" value="1"/>
</dbReference>
<dbReference type="SUPFAM" id="SSF101478">
    <property type="entry name" value="ADP-ribosylglycohydrolase"/>
    <property type="match status" value="1"/>
</dbReference>
<evidence type="ECO:0000313" key="2">
    <source>
        <dbReference type="EMBL" id="ACQ79731.1"/>
    </source>
</evidence>
<keyword evidence="3" id="KW-1185">Reference proteome</keyword>
<dbReference type="InterPro" id="IPR036705">
    <property type="entry name" value="Ribosyl_crysJ1_sf"/>
</dbReference>
<accession>C5C2P5</accession>
<name>C5C2P5_BEUC1</name>
<reference evidence="2 3" key="1">
    <citation type="journal article" date="2009" name="Stand. Genomic Sci.">
        <title>Complete genome sequence of Beutenbergia cavernae type strain (HKI 0122).</title>
        <authorList>
            <person name="Land M."/>
            <person name="Pukall R."/>
            <person name="Abt B."/>
            <person name="Goker M."/>
            <person name="Rohde M."/>
            <person name="Glavina Del Rio T."/>
            <person name="Tice H."/>
            <person name="Copeland A."/>
            <person name="Cheng J.F."/>
            <person name="Lucas S."/>
            <person name="Chen F."/>
            <person name="Nolan M."/>
            <person name="Bruce D."/>
            <person name="Goodwin L."/>
            <person name="Pitluck S."/>
            <person name="Ivanova N."/>
            <person name="Mavromatis K."/>
            <person name="Ovchinnikova G."/>
            <person name="Pati A."/>
            <person name="Chen A."/>
            <person name="Palaniappan K."/>
            <person name="Hauser L."/>
            <person name="Chang Y.J."/>
            <person name="Jefferies C.C."/>
            <person name="Saunders E."/>
            <person name="Brettin T."/>
            <person name="Detter J.C."/>
            <person name="Han C."/>
            <person name="Chain P."/>
            <person name="Bristow J."/>
            <person name="Eisen J.A."/>
            <person name="Markowitz V."/>
            <person name="Hugenholtz P."/>
            <person name="Kyrpides N.C."/>
            <person name="Klenk H.P."/>
            <person name="Lapidus A."/>
        </authorList>
    </citation>
    <scope>NUCLEOTIDE SEQUENCE [LARGE SCALE GENOMIC DNA]</scope>
    <source>
        <strain evidence="3">ATCC BAA-8 / DSM 12333 / NBRC 16432</strain>
    </source>
</reference>
<dbReference type="eggNOG" id="COG1397">
    <property type="taxonomic scope" value="Bacteria"/>
</dbReference>
<evidence type="ECO:0000256" key="1">
    <source>
        <dbReference type="PIRSR" id="PIRSR605502-1"/>
    </source>
</evidence>
<dbReference type="Proteomes" id="UP000007962">
    <property type="component" value="Chromosome"/>
</dbReference>
<feature type="binding site" evidence="1">
    <location>
        <position position="73"/>
    </location>
    <ligand>
        <name>Mg(2+)</name>
        <dbReference type="ChEBI" id="CHEBI:18420"/>
        <label>1</label>
    </ligand>
</feature>